<keyword evidence="1" id="KW-1133">Transmembrane helix</keyword>
<accession>A0A9X8UH60</accession>
<keyword evidence="1" id="KW-0472">Membrane</keyword>
<dbReference type="Gene3D" id="2.70.70.10">
    <property type="entry name" value="Glucose Permease (Domain IIA)"/>
    <property type="match status" value="1"/>
</dbReference>
<comment type="caution">
    <text evidence="3">The sequence shown here is derived from an EMBL/GenBank/DDBJ whole genome shotgun (WGS) entry which is preliminary data.</text>
</comment>
<gene>
    <name evidence="3" type="ORF">EDD78_11332</name>
</gene>
<dbReference type="SUPFAM" id="SSF51261">
    <property type="entry name" value="Duplicated hybrid motif"/>
    <property type="match status" value="1"/>
</dbReference>
<dbReference type="CDD" id="cd12797">
    <property type="entry name" value="M23_peptidase"/>
    <property type="match status" value="1"/>
</dbReference>
<dbReference type="EMBL" id="SLUK01000013">
    <property type="protein sequence ID" value="TCL41558.1"/>
    <property type="molecule type" value="Genomic_DNA"/>
</dbReference>
<dbReference type="AlphaFoldDB" id="A0A9X8UH60"/>
<reference evidence="3 4" key="1">
    <citation type="submission" date="2019-03" db="EMBL/GenBank/DDBJ databases">
        <title>Genomic Encyclopedia of Type Strains, Phase IV (KMG-IV): sequencing the most valuable type-strain genomes for metagenomic binning, comparative biology and taxonomic classification.</title>
        <authorList>
            <person name="Goeker M."/>
        </authorList>
    </citation>
    <scope>NUCLEOTIDE SEQUENCE [LARGE SCALE GENOMIC DNA]</scope>
    <source>
        <strain evidence="3 4">DSM 100433</strain>
    </source>
</reference>
<evidence type="ECO:0000313" key="4">
    <source>
        <dbReference type="Proteomes" id="UP000294682"/>
    </source>
</evidence>
<dbReference type="GO" id="GO:0004222">
    <property type="term" value="F:metalloendopeptidase activity"/>
    <property type="evidence" value="ECO:0007669"/>
    <property type="project" value="TreeGrafter"/>
</dbReference>
<dbReference type="RefSeq" id="WP_165873226.1">
    <property type="nucleotide sequence ID" value="NZ_SLUK01000013.1"/>
</dbReference>
<dbReference type="Pfam" id="PF01551">
    <property type="entry name" value="Peptidase_M23"/>
    <property type="match status" value="1"/>
</dbReference>
<name>A0A9X8UH60_9FIRM</name>
<evidence type="ECO:0000313" key="3">
    <source>
        <dbReference type="EMBL" id="TCL41558.1"/>
    </source>
</evidence>
<dbReference type="InterPro" id="IPR050570">
    <property type="entry name" value="Cell_wall_metabolism_enzyme"/>
</dbReference>
<keyword evidence="1" id="KW-0812">Transmembrane</keyword>
<feature type="domain" description="M23ase beta-sheet core" evidence="2">
    <location>
        <begin position="439"/>
        <end position="532"/>
    </location>
</feature>
<evidence type="ECO:0000259" key="2">
    <source>
        <dbReference type="Pfam" id="PF01551"/>
    </source>
</evidence>
<sequence>MDFFDEQMDRFGERLRALAKVILPVAFLLILLICFLVGSTAHNKRLSAMLTGEISLSAPSLITRSGTYVEGGVLMDQLGALIAEATRASVDKRDLTFLFSIDFKQADGRSVKRMFYEDPQHADSYICRREGYYVRLPRASVDAVVTAPALEGLYTYAVPPTLSLSSDKRTETLTPATAQWEVRMLDGQFHTVAPPAPGDAPLFESQGAFRCSYKFSVAPVSTMIEVLRDGQTVFSGSKEEIGSFAPDRDGLYTYRFTAVFEQEGADFRGSCTYEVDVHCAVPRHLGVSGSWSYPGELVTLYMAGGQEEDFAASWAFGEAGVFQYQDYRVALLPVPLSAQSVMQPVEVRYGEQGRGTVKLDLKAKDFEVMHITDNASYVTNADYNRQAQQQFSERIAPLLSQRGEEYLPDGPFQRPLEGEIITPFGAVRYINQSTTGSAKTGIDIKAAVGTPVSAAQRGKVLLAENLTMTGNTVIIEHGFGIKSWYYHLDTLSVQAGDEAEAGQQLGTSGQTGFASSPRLCFSVSVDDVYINPQTAFQKKLIDPPAAQFRVIE</sequence>
<protein>
    <submittedName>
        <fullName evidence="3">Peptidase M23-like protein</fullName>
    </submittedName>
</protein>
<dbReference type="PANTHER" id="PTHR21666:SF290">
    <property type="entry name" value="PEPTIDASE M23 DOMAIN PROTEIN"/>
    <property type="match status" value="1"/>
</dbReference>
<proteinExistence type="predicted"/>
<organism evidence="3 4">
    <name type="scientific">Harryflintia acetispora</name>
    <dbReference type="NCBI Taxonomy" id="1849041"/>
    <lineage>
        <taxon>Bacteria</taxon>
        <taxon>Bacillati</taxon>
        <taxon>Bacillota</taxon>
        <taxon>Clostridia</taxon>
        <taxon>Eubacteriales</taxon>
        <taxon>Oscillospiraceae</taxon>
        <taxon>Harryflintia</taxon>
    </lineage>
</organism>
<dbReference type="PANTHER" id="PTHR21666">
    <property type="entry name" value="PEPTIDASE-RELATED"/>
    <property type="match status" value="1"/>
</dbReference>
<dbReference type="InterPro" id="IPR011055">
    <property type="entry name" value="Dup_hybrid_motif"/>
</dbReference>
<dbReference type="InterPro" id="IPR016047">
    <property type="entry name" value="M23ase_b-sheet_dom"/>
</dbReference>
<feature type="transmembrane region" description="Helical" evidence="1">
    <location>
        <begin position="21"/>
        <end position="41"/>
    </location>
</feature>
<dbReference type="Proteomes" id="UP000294682">
    <property type="component" value="Unassembled WGS sequence"/>
</dbReference>
<evidence type="ECO:0000256" key="1">
    <source>
        <dbReference type="SAM" id="Phobius"/>
    </source>
</evidence>
<keyword evidence="4" id="KW-1185">Reference proteome</keyword>